<dbReference type="EMBL" id="ML004428">
    <property type="protein sequence ID" value="RKP33023.1"/>
    <property type="molecule type" value="Genomic_DNA"/>
</dbReference>
<keyword evidence="8 10" id="KW-0804">Transcription</keyword>
<comment type="similarity">
    <text evidence="10 11">Belongs to the SGF11 family.</text>
</comment>
<keyword evidence="3 10" id="KW-0863">Zinc-finger</keyword>
<dbReference type="InterPro" id="IPR013246">
    <property type="entry name" value="SAGA_su_Sgf11"/>
</dbReference>
<dbReference type="AlphaFoldDB" id="A0A4P9ZIZ6"/>
<evidence type="ECO:0000256" key="5">
    <source>
        <dbReference type="ARBA" id="ARBA00022853"/>
    </source>
</evidence>
<keyword evidence="9 10" id="KW-0539">Nucleus</keyword>
<accession>A0A4P9ZIZ6</accession>
<dbReference type="GO" id="GO:0006325">
    <property type="term" value="P:chromatin organization"/>
    <property type="evidence" value="ECO:0007669"/>
    <property type="project" value="UniProtKB-KW"/>
</dbReference>
<dbReference type="GO" id="GO:0003713">
    <property type="term" value="F:transcription coactivator activity"/>
    <property type="evidence" value="ECO:0007669"/>
    <property type="project" value="UniProtKB-UniRule"/>
</dbReference>
<name>A0A4P9ZIZ6_9ASCO</name>
<organism evidence="12 13">
    <name type="scientific">Metschnikowia bicuspidata</name>
    <dbReference type="NCBI Taxonomy" id="27322"/>
    <lineage>
        <taxon>Eukaryota</taxon>
        <taxon>Fungi</taxon>
        <taxon>Dikarya</taxon>
        <taxon>Ascomycota</taxon>
        <taxon>Saccharomycotina</taxon>
        <taxon>Pichiomycetes</taxon>
        <taxon>Metschnikowiaceae</taxon>
        <taxon>Metschnikowia</taxon>
    </lineage>
</organism>
<protein>
    <recommendedName>
        <fullName evidence="10 11">SAGA-associated factor 11</fullName>
    </recommendedName>
</protein>
<evidence type="ECO:0000256" key="2">
    <source>
        <dbReference type="ARBA" id="ARBA00022723"/>
    </source>
</evidence>
<evidence type="ECO:0000256" key="3">
    <source>
        <dbReference type="ARBA" id="ARBA00022771"/>
    </source>
</evidence>
<comment type="subunit">
    <text evidence="10 11">Component of the 1.8 MDa SAGA transcription coactivator-HAT complex. SAGA is built of 5 distinct domains with specialized functions. Within the SAGA complex, SUS1, SGF11, SGF73 and UBP8 form an additional subcomplex of SAGA called the DUB module (deubiquitination module). Interacts directly with SGF73, SUS1 and UBP8.</text>
</comment>
<dbReference type="GO" id="GO:0071819">
    <property type="term" value="C:DUBm complex"/>
    <property type="evidence" value="ECO:0007669"/>
    <property type="project" value="UniProtKB-UniRule"/>
</dbReference>
<dbReference type="Proteomes" id="UP000268321">
    <property type="component" value="Unassembled WGS sequence"/>
</dbReference>
<feature type="zinc finger region" description="SGF11-type" evidence="10">
    <location>
        <begin position="70"/>
        <end position="91"/>
    </location>
</feature>
<evidence type="ECO:0000313" key="12">
    <source>
        <dbReference type="EMBL" id="RKP33023.1"/>
    </source>
</evidence>
<evidence type="ECO:0000256" key="8">
    <source>
        <dbReference type="ARBA" id="ARBA00023163"/>
    </source>
</evidence>
<evidence type="ECO:0000256" key="1">
    <source>
        <dbReference type="ARBA" id="ARBA00004123"/>
    </source>
</evidence>
<evidence type="ECO:0000256" key="10">
    <source>
        <dbReference type="HAMAP-Rule" id="MF_03047"/>
    </source>
</evidence>
<gene>
    <name evidence="10" type="primary">SGF11</name>
    <name evidence="12" type="ORF">METBISCDRAFT_25214</name>
</gene>
<keyword evidence="7 10" id="KW-0010">Activator</keyword>
<evidence type="ECO:0000256" key="9">
    <source>
        <dbReference type="ARBA" id="ARBA00023242"/>
    </source>
</evidence>
<keyword evidence="4 10" id="KW-0862">Zinc</keyword>
<evidence type="ECO:0000256" key="11">
    <source>
        <dbReference type="RuleBase" id="RU261113"/>
    </source>
</evidence>
<dbReference type="HAMAP" id="MF_03047">
    <property type="entry name" value="Sgf11"/>
    <property type="match status" value="1"/>
</dbReference>
<keyword evidence="2 10" id="KW-0479">Metal-binding</keyword>
<dbReference type="OrthoDB" id="21557at2759"/>
<dbReference type="Gene3D" id="3.30.160.60">
    <property type="entry name" value="Classic Zinc Finger"/>
    <property type="match status" value="1"/>
</dbReference>
<keyword evidence="13" id="KW-1185">Reference proteome</keyword>
<proteinExistence type="inferred from homology"/>
<reference evidence="13" key="1">
    <citation type="journal article" date="2018" name="Nat. Microbiol.">
        <title>Leveraging single-cell genomics to expand the fungal tree of life.</title>
        <authorList>
            <person name="Ahrendt S.R."/>
            <person name="Quandt C.A."/>
            <person name="Ciobanu D."/>
            <person name="Clum A."/>
            <person name="Salamov A."/>
            <person name="Andreopoulos B."/>
            <person name="Cheng J.F."/>
            <person name="Woyke T."/>
            <person name="Pelin A."/>
            <person name="Henrissat B."/>
            <person name="Reynolds N.K."/>
            <person name="Benny G.L."/>
            <person name="Smith M.E."/>
            <person name="James T.Y."/>
            <person name="Grigoriev I.V."/>
        </authorList>
    </citation>
    <scope>NUCLEOTIDE SEQUENCE [LARGE SCALE GENOMIC DNA]</scope>
    <source>
        <strain evidence="13">Baker2002</strain>
    </source>
</reference>
<dbReference type="Pfam" id="PF08209">
    <property type="entry name" value="Sgf11"/>
    <property type="match status" value="1"/>
</dbReference>
<comment type="subcellular location">
    <subcellularLocation>
        <location evidence="1 10 11">Nucleus</location>
    </subcellularLocation>
</comment>
<evidence type="ECO:0000256" key="6">
    <source>
        <dbReference type="ARBA" id="ARBA00023015"/>
    </source>
</evidence>
<keyword evidence="6 10" id="KW-0805">Transcription regulation</keyword>
<comment type="function">
    <text evidence="10 11">Functions as component of the transcription regulatory histone acetylation (HAT) complex SAGA. At the promoters, SAGA is required for recruitment of the basal transcription machinery. It influences RNA polymerase II transcriptional activity through different activities such as TBP interaction and promoter selectivity, interaction with transcription activators, and chromatin modification through histone acetylation and deubiquitination. SAGA acetylates nucleosomal histone H3 to some extent (to form H3K9ac, H3K14ac, H3K18ac and H3K23ac). SAGA interacts with DNA via upstream activating sequences (UASs). Involved in transcriptional regulation of a subset of SAGA-regulated genes. Within the SAGA complex, participates in a subcomplex, that specifically deubiquitinates histones H2B.</text>
</comment>
<keyword evidence="5 10" id="KW-0156">Chromatin regulator</keyword>
<sequence>MPVTVESLAQALFDDLMTNIVRQVSLSALSYNSGQPCTQSIGFADTALASKDIYGQEKVKLKTSEASRYFECGNCGRKIAGSRFAQHINKCLERDRR</sequence>
<dbReference type="GO" id="GO:0000124">
    <property type="term" value="C:SAGA complex"/>
    <property type="evidence" value="ECO:0007669"/>
    <property type="project" value="UniProtKB-UniRule"/>
</dbReference>
<dbReference type="GO" id="GO:0008270">
    <property type="term" value="F:zinc ion binding"/>
    <property type="evidence" value="ECO:0007669"/>
    <property type="project" value="UniProtKB-UniRule"/>
</dbReference>
<comment type="domain">
    <text evidence="10">The long N-terminal helix forms part of the 'assembly lobe' of the SAGA deubiquitination module.</text>
</comment>
<evidence type="ECO:0000256" key="7">
    <source>
        <dbReference type="ARBA" id="ARBA00023159"/>
    </source>
</evidence>
<evidence type="ECO:0000256" key="4">
    <source>
        <dbReference type="ARBA" id="ARBA00022833"/>
    </source>
</evidence>
<evidence type="ECO:0000313" key="13">
    <source>
        <dbReference type="Proteomes" id="UP000268321"/>
    </source>
</evidence>
<comment type="domain">
    <text evidence="10">The C-terminal SGF11-type zinc-finger domain together with the C-terminal catalytic domain of UBP8 forms the 'catalytic lobe' of the SAGA deubiquitination module.</text>
</comment>